<reference evidence="1 2" key="1">
    <citation type="submission" date="2016-10" db="EMBL/GenBank/DDBJ databases">
        <authorList>
            <person name="Varghese N."/>
            <person name="Submissions S."/>
        </authorList>
    </citation>
    <scope>NUCLEOTIDE SEQUENCE [LARGE SCALE GENOMIC DNA]</scope>
    <source>
        <strain evidence="1 2">S7-754</strain>
    </source>
</reference>
<name>A0A1G7IHR9_9SPHN</name>
<accession>A0A1G7IHR9</accession>
<evidence type="ECO:0000313" key="1">
    <source>
        <dbReference type="EMBL" id="SDF12074.1"/>
    </source>
</evidence>
<sequence length="97" mass="10362">MITTAWKQGSGSIWRAGMWSLFGALLLAPLIAMQLTQEVRWTGFDFAAAAVLMGALGVFVEVACRVVTRPLARAAVLAVLLTASLLVWIDGAVGIFR</sequence>
<dbReference type="Proteomes" id="UP000323502">
    <property type="component" value="Unassembled WGS sequence"/>
</dbReference>
<dbReference type="AlphaFoldDB" id="A0A1G7IHR9"/>
<protein>
    <submittedName>
        <fullName evidence="1">Uncharacterized protein</fullName>
    </submittedName>
</protein>
<keyword evidence="2" id="KW-1185">Reference proteome</keyword>
<dbReference type="EMBL" id="FNBI01000002">
    <property type="protein sequence ID" value="SDF12074.1"/>
    <property type="molecule type" value="Genomic_DNA"/>
</dbReference>
<dbReference type="RefSeq" id="WP_235903911.1">
    <property type="nucleotide sequence ID" value="NZ_FNBI01000002.1"/>
</dbReference>
<organism evidence="1 2">
    <name type="scientific">Sphingomonas carotinifaciens</name>
    <dbReference type="NCBI Taxonomy" id="1166323"/>
    <lineage>
        <taxon>Bacteria</taxon>
        <taxon>Pseudomonadati</taxon>
        <taxon>Pseudomonadota</taxon>
        <taxon>Alphaproteobacteria</taxon>
        <taxon>Sphingomonadales</taxon>
        <taxon>Sphingomonadaceae</taxon>
        <taxon>Sphingomonas</taxon>
    </lineage>
</organism>
<proteinExistence type="predicted"/>
<evidence type="ECO:0000313" key="2">
    <source>
        <dbReference type="Proteomes" id="UP000323502"/>
    </source>
</evidence>
<gene>
    <name evidence="1" type="ORF">SAMN05216557_102249</name>
</gene>